<evidence type="ECO:0000313" key="1">
    <source>
        <dbReference type="EMBL" id="ASX25634.1"/>
    </source>
</evidence>
<sequence>MQKTIENISWIKEKNEDLELTYHKTSSDIKTSSKNDMIDLKFFSEFLYKQNCINQVKNYLLRIVDYDIDRISTSDDEKNNITELLKSLNERCETFQKQDKTRAAYFSNIQDFLRENETLLKNMGTPKALKKFIEDNLENGLTREKCHRLYETAIDMFLHKTMSMQNIKEIYIQSQVYLPKGGEFKLSSKNNEKTDLTFQKKISIHFNPRLVFNIDVFSETAFSNGSEHFTEDKIYASLKRALDIFDQKFCLKNFIPVTSDEHQVNFKLFVFQEDDHYAQFSIKNDVDPNQFYAFTDPSLKESYISNMYVNLDKCYSKKINTLSLIKSTFVRALTFYATGKTDLGPIIMEGLSEYISRSEEGDTSSDFAAFYMEKDKYLNLTEIIDAGFFDTKNFNEPLNEKKSFLYSVAPTIIAYLKDTNLNFINLLLKSVSNQRNLEDSGQFNELIKIVYHEELKKEKEGGGLKAWVKLKLEEDDYYNDSLFSDLTCQQRLEQQLASLMIDGVNQFASSNFVNASHLADSRKKEANLAPEYVISSPI</sequence>
<organism evidence="1 2">
    <name type="scientific">Candidatus Hamiltonella defensa</name>
    <name type="common">Bemisia tabaci</name>
    <dbReference type="NCBI Taxonomy" id="672795"/>
    <lineage>
        <taxon>Bacteria</taxon>
        <taxon>Pseudomonadati</taxon>
        <taxon>Pseudomonadota</taxon>
        <taxon>Gammaproteobacteria</taxon>
        <taxon>Enterobacterales</taxon>
        <taxon>Enterobacteriaceae</taxon>
        <taxon>aphid secondary symbionts</taxon>
        <taxon>Candidatus Williamhamiltonella</taxon>
    </lineage>
</organism>
<dbReference type="EMBL" id="CP016303">
    <property type="protein sequence ID" value="ASX25634.1"/>
    <property type="molecule type" value="Genomic_DNA"/>
</dbReference>
<gene>
    <name evidence="1" type="ORF">BA171_00115</name>
</gene>
<name>A0A249DVR0_9ENTR</name>
<reference evidence="1 2" key="2">
    <citation type="submission" date="2017-09" db="EMBL/GenBank/DDBJ databases">
        <title>The genome of whitefly Bemisia tabaci, a global crop pest, provides novel insights into virus transmission, host adaptation and insecticide resistance.</title>
        <authorList>
            <person name="Kaur N."/>
            <person name="Kliot A."/>
            <person name="Pinheiro P.V."/>
            <person name="Luan J."/>
            <person name="Zheng Y."/>
            <person name="Liu W."/>
            <person name="Sun H."/>
            <person name="Yang X."/>
            <person name="Xu Y."/>
            <person name="Luo Y."/>
            <person name="Kruse A."/>
            <person name="Fisher T.W."/>
            <person name="Nelson D.R."/>
            <person name="Elimelech M."/>
            <person name="MacCoss M."/>
            <person name="Johnson R."/>
            <person name="Cohen E."/>
            <person name="Hunter W.B."/>
            <person name="Brown J.K."/>
            <person name="Jander G."/>
            <person name="Cilia M."/>
            <person name="Douglas A.E."/>
            <person name="Ghanim M."/>
            <person name="Simmons A.M."/>
            <person name="Wintermantel W.M."/>
            <person name="Ling K.-S."/>
            <person name="Fei Z."/>
        </authorList>
    </citation>
    <scope>NUCLEOTIDE SEQUENCE [LARGE SCALE GENOMIC DNA]</scope>
    <source>
        <strain evidence="1 2">MEAM1</strain>
    </source>
</reference>
<dbReference type="Proteomes" id="UP000216438">
    <property type="component" value="Chromosome"/>
</dbReference>
<evidence type="ECO:0000313" key="2">
    <source>
        <dbReference type="Proteomes" id="UP000216438"/>
    </source>
</evidence>
<accession>A0A249DVR0</accession>
<dbReference type="RefSeq" id="WP_059108233.1">
    <property type="nucleotide sequence ID" value="NZ_CP016303.1"/>
</dbReference>
<reference evidence="2" key="1">
    <citation type="submission" date="2016-06" db="EMBL/GenBank/DDBJ databases">
        <authorList>
            <person name="Chen W."/>
            <person name="Hasegawa D.K."/>
        </authorList>
    </citation>
    <scope>NUCLEOTIDE SEQUENCE [LARGE SCALE GENOMIC DNA]</scope>
    <source>
        <strain evidence="2">MEAM1</strain>
    </source>
</reference>
<proteinExistence type="predicted"/>
<protein>
    <submittedName>
        <fullName evidence="1">Uncharacterized protein</fullName>
    </submittedName>
</protein>
<dbReference type="AlphaFoldDB" id="A0A249DVR0"/>